<evidence type="ECO:0000313" key="3">
    <source>
        <dbReference type="Proteomes" id="UP001314200"/>
    </source>
</evidence>
<comment type="caution">
    <text evidence="2">The sequence shown here is derived from an EMBL/GenBank/DDBJ whole genome shotgun (WGS) entry which is preliminary data.</text>
</comment>
<dbReference type="Pfam" id="PF07083">
    <property type="entry name" value="DUF1351"/>
    <property type="match status" value="1"/>
</dbReference>
<dbReference type="InterPro" id="IPR009785">
    <property type="entry name" value="Prophage_Lj928_Orf309"/>
</dbReference>
<evidence type="ECO:0000313" key="2">
    <source>
        <dbReference type="EMBL" id="CAK1253931.1"/>
    </source>
</evidence>
<keyword evidence="3" id="KW-1185">Reference proteome</keyword>
<name>A0ABM9N1L6_9LACO</name>
<sequence length="296" mass="34092">MEDVLTLPANDFSNGKIEFKGVDDYLNTMNKYIDYGNQFVVTEETMKGAKNERALINNMVKSSSSWRSNTKSELLKPFEDLEETMKATEKRAKESSANIDKQIKMFEAKEEQKRFDGIQAYIDSQAEQLEIVPTVEIDKKWLVKKNFNGYDPKDSFLEEVVDPLLEFDLKTKQQYDSDVQVIKQMATGFDLEPEAYISLLSYQPLSSLMAKMQADSERRKKRQESQQAIAELEAKQAAQKPVKEVADKLVDEETGEVIEQVKRYTRRVEFVNATLEELTAIAEFAKSRDIQFRSVD</sequence>
<protein>
    <recommendedName>
        <fullName evidence="4">DUF1351 domain-containing protein</fullName>
    </recommendedName>
</protein>
<dbReference type="RefSeq" id="WP_338348165.1">
    <property type="nucleotide sequence ID" value="NZ_CAUZLY010000013.1"/>
</dbReference>
<organism evidence="2 3">
    <name type="scientific">Fructobacillus cardui</name>
    <dbReference type="NCBI Taxonomy" id="2893170"/>
    <lineage>
        <taxon>Bacteria</taxon>
        <taxon>Bacillati</taxon>
        <taxon>Bacillota</taxon>
        <taxon>Bacilli</taxon>
        <taxon>Lactobacillales</taxon>
        <taxon>Lactobacillaceae</taxon>
        <taxon>Fructobacillus</taxon>
    </lineage>
</organism>
<accession>A0ABM9N1L6</accession>
<reference evidence="2 3" key="1">
    <citation type="submission" date="2023-10" db="EMBL/GenBank/DDBJ databases">
        <authorList>
            <person name="Botero Cardona J."/>
        </authorList>
    </citation>
    <scope>NUCLEOTIDE SEQUENCE [LARGE SCALE GENOMIC DNA]</scope>
    <source>
        <strain evidence="2 3">R-82641</strain>
    </source>
</reference>
<dbReference type="Proteomes" id="UP001314200">
    <property type="component" value="Unassembled WGS sequence"/>
</dbReference>
<dbReference type="EMBL" id="CAUZLY010000013">
    <property type="protein sequence ID" value="CAK1253931.1"/>
    <property type="molecule type" value="Genomic_DNA"/>
</dbReference>
<evidence type="ECO:0000256" key="1">
    <source>
        <dbReference type="SAM" id="Coils"/>
    </source>
</evidence>
<proteinExistence type="predicted"/>
<keyword evidence="1" id="KW-0175">Coiled coil</keyword>
<feature type="coiled-coil region" evidence="1">
    <location>
        <begin position="218"/>
        <end position="281"/>
    </location>
</feature>
<gene>
    <name evidence="2" type="ORF">R82641_BJNNKPBH_01457</name>
</gene>
<evidence type="ECO:0008006" key="4">
    <source>
        <dbReference type="Google" id="ProtNLM"/>
    </source>
</evidence>